<keyword evidence="5" id="KW-1185">Reference proteome</keyword>
<evidence type="ECO:0000256" key="1">
    <source>
        <dbReference type="ARBA" id="ARBA00022801"/>
    </source>
</evidence>
<dbReference type="InterPro" id="IPR000073">
    <property type="entry name" value="AB_hydrolase_1"/>
</dbReference>
<name>A0A4S8MCI8_DENBC</name>
<accession>A0A4S8MCI8</accession>
<sequence>MSSKSLHVLHGDKPPFNPSLWKNLIVTRGLLYHYYFSPQTSSGKPTLIFLHGFPNSSYDWRHQVSFFQKHGYGLIVPDMLGYGGTEKPVDPKMYASSLVCRDVVDILDKEKVEKGVLIGHDWGSKTVSRLINYYPERFTGFAFLGLGYIPPEAFVLPYTERNTLSKSVLGYENYGYWEFFSSDGADQSIMDNLDSLFDILYAKETVSAIKDFAPLGALEGFIKNGRRTTTAAYVKPEERAIQMDTLRRGGMTGPLNWYKIVTSTSIERDDDQVSPLSSFICRRQLTNFVSCIGIPKEMASVLQYSESDVTVREYNASHWVMMEARDEVNRDLLEWIEGLEDQV</sequence>
<dbReference type="OrthoDB" id="408373at2759"/>
<comment type="similarity">
    <text evidence="2">Belongs to the AB hydrolase superfamily. Epoxide hydrolase family.</text>
</comment>
<evidence type="ECO:0000256" key="2">
    <source>
        <dbReference type="ARBA" id="ARBA00038334"/>
    </source>
</evidence>
<organism evidence="4 5">
    <name type="scientific">Dendrothele bispora (strain CBS 962.96)</name>
    <dbReference type="NCBI Taxonomy" id="1314807"/>
    <lineage>
        <taxon>Eukaryota</taxon>
        <taxon>Fungi</taxon>
        <taxon>Dikarya</taxon>
        <taxon>Basidiomycota</taxon>
        <taxon>Agaricomycotina</taxon>
        <taxon>Agaricomycetes</taxon>
        <taxon>Agaricomycetidae</taxon>
        <taxon>Agaricales</taxon>
        <taxon>Agaricales incertae sedis</taxon>
        <taxon>Dendrothele</taxon>
    </lineage>
</organism>
<dbReference type="EMBL" id="ML179110">
    <property type="protein sequence ID" value="THV00051.1"/>
    <property type="molecule type" value="Genomic_DNA"/>
</dbReference>
<reference evidence="4 5" key="1">
    <citation type="journal article" date="2019" name="Nat. Ecol. Evol.">
        <title>Megaphylogeny resolves global patterns of mushroom evolution.</title>
        <authorList>
            <person name="Varga T."/>
            <person name="Krizsan K."/>
            <person name="Foldi C."/>
            <person name="Dima B."/>
            <person name="Sanchez-Garcia M."/>
            <person name="Sanchez-Ramirez S."/>
            <person name="Szollosi G.J."/>
            <person name="Szarkandi J.G."/>
            <person name="Papp V."/>
            <person name="Albert L."/>
            <person name="Andreopoulos W."/>
            <person name="Angelini C."/>
            <person name="Antonin V."/>
            <person name="Barry K.W."/>
            <person name="Bougher N.L."/>
            <person name="Buchanan P."/>
            <person name="Buyck B."/>
            <person name="Bense V."/>
            <person name="Catcheside P."/>
            <person name="Chovatia M."/>
            <person name="Cooper J."/>
            <person name="Damon W."/>
            <person name="Desjardin D."/>
            <person name="Finy P."/>
            <person name="Geml J."/>
            <person name="Haridas S."/>
            <person name="Hughes K."/>
            <person name="Justo A."/>
            <person name="Karasinski D."/>
            <person name="Kautmanova I."/>
            <person name="Kiss B."/>
            <person name="Kocsube S."/>
            <person name="Kotiranta H."/>
            <person name="LaButti K.M."/>
            <person name="Lechner B.E."/>
            <person name="Liimatainen K."/>
            <person name="Lipzen A."/>
            <person name="Lukacs Z."/>
            <person name="Mihaltcheva S."/>
            <person name="Morgado L.N."/>
            <person name="Niskanen T."/>
            <person name="Noordeloos M.E."/>
            <person name="Ohm R.A."/>
            <person name="Ortiz-Santana B."/>
            <person name="Ovrebo C."/>
            <person name="Racz N."/>
            <person name="Riley R."/>
            <person name="Savchenko A."/>
            <person name="Shiryaev A."/>
            <person name="Soop K."/>
            <person name="Spirin V."/>
            <person name="Szebenyi C."/>
            <person name="Tomsovsky M."/>
            <person name="Tulloss R.E."/>
            <person name="Uehling J."/>
            <person name="Grigoriev I.V."/>
            <person name="Vagvolgyi C."/>
            <person name="Papp T."/>
            <person name="Martin F.M."/>
            <person name="Miettinen O."/>
            <person name="Hibbett D.S."/>
            <person name="Nagy L.G."/>
        </authorList>
    </citation>
    <scope>NUCLEOTIDE SEQUENCE [LARGE SCALE GENOMIC DNA]</scope>
    <source>
        <strain evidence="4 5">CBS 962.96</strain>
    </source>
</reference>
<evidence type="ECO:0000313" key="5">
    <source>
        <dbReference type="Proteomes" id="UP000297245"/>
    </source>
</evidence>
<dbReference type="Gene3D" id="3.40.50.1820">
    <property type="entry name" value="alpha/beta hydrolase"/>
    <property type="match status" value="1"/>
</dbReference>
<dbReference type="InterPro" id="IPR029058">
    <property type="entry name" value="AB_hydrolase_fold"/>
</dbReference>
<evidence type="ECO:0000313" key="4">
    <source>
        <dbReference type="EMBL" id="THV00051.1"/>
    </source>
</evidence>
<gene>
    <name evidence="4" type="ORF">K435DRAFT_657861</name>
</gene>
<keyword evidence="1 4" id="KW-0378">Hydrolase</keyword>
<dbReference type="PANTHER" id="PTHR43329">
    <property type="entry name" value="EPOXIDE HYDROLASE"/>
    <property type="match status" value="1"/>
</dbReference>
<dbReference type="Pfam" id="PF00561">
    <property type="entry name" value="Abhydrolase_1"/>
    <property type="match status" value="1"/>
</dbReference>
<protein>
    <submittedName>
        <fullName evidence="4">Alpha/beta-hydrolase</fullName>
    </submittedName>
</protein>
<dbReference type="InterPro" id="IPR000639">
    <property type="entry name" value="Epox_hydrolase-like"/>
</dbReference>
<proteinExistence type="inferred from homology"/>
<evidence type="ECO:0000259" key="3">
    <source>
        <dbReference type="Pfam" id="PF00561"/>
    </source>
</evidence>
<dbReference type="Proteomes" id="UP000297245">
    <property type="component" value="Unassembled WGS sequence"/>
</dbReference>
<dbReference type="PRINTS" id="PR00412">
    <property type="entry name" value="EPOXHYDRLASE"/>
</dbReference>
<dbReference type="GO" id="GO:0016787">
    <property type="term" value="F:hydrolase activity"/>
    <property type="evidence" value="ECO:0007669"/>
    <property type="project" value="UniProtKB-KW"/>
</dbReference>
<dbReference type="AlphaFoldDB" id="A0A4S8MCI8"/>
<feature type="domain" description="AB hydrolase-1" evidence="3">
    <location>
        <begin position="45"/>
        <end position="177"/>
    </location>
</feature>
<dbReference type="SUPFAM" id="SSF53474">
    <property type="entry name" value="alpha/beta-Hydrolases"/>
    <property type="match status" value="1"/>
</dbReference>